<proteinExistence type="predicted"/>
<dbReference type="EMBL" id="JAOPHQ010000658">
    <property type="protein sequence ID" value="KAK0153656.1"/>
    <property type="molecule type" value="Genomic_DNA"/>
</dbReference>
<feature type="region of interest" description="Disordered" evidence="1">
    <location>
        <begin position="365"/>
        <end position="537"/>
    </location>
</feature>
<feature type="region of interest" description="Disordered" evidence="1">
    <location>
        <begin position="1"/>
        <end position="346"/>
    </location>
</feature>
<feature type="compositionally biased region" description="Polar residues" evidence="1">
    <location>
        <begin position="80"/>
        <end position="89"/>
    </location>
</feature>
<gene>
    <name evidence="2" type="ORF">N1851_004552</name>
</gene>
<dbReference type="Proteomes" id="UP001174136">
    <property type="component" value="Unassembled WGS sequence"/>
</dbReference>
<feature type="compositionally biased region" description="Basic and acidic residues" evidence="1">
    <location>
        <begin position="557"/>
        <end position="580"/>
    </location>
</feature>
<evidence type="ECO:0008006" key="4">
    <source>
        <dbReference type="Google" id="ProtNLM"/>
    </source>
</evidence>
<feature type="compositionally biased region" description="Pro residues" evidence="1">
    <location>
        <begin position="389"/>
        <end position="400"/>
    </location>
</feature>
<feature type="region of interest" description="Disordered" evidence="1">
    <location>
        <begin position="557"/>
        <end position="655"/>
    </location>
</feature>
<evidence type="ECO:0000313" key="3">
    <source>
        <dbReference type="Proteomes" id="UP001174136"/>
    </source>
</evidence>
<evidence type="ECO:0000313" key="2">
    <source>
        <dbReference type="EMBL" id="KAK0153656.1"/>
    </source>
</evidence>
<feature type="compositionally biased region" description="Basic and acidic residues" evidence="1">
    <location>
        <begin position="23"/>
        <end position="35"/>
    </location>
</feature>
<sequence length="655" mass="74343">MVRPQFGPPRFKSRPYNNGPPFEPRDEQFSRRDGPDYTGKAPRSWRGSRGGRGRPPFTKRTPLMAERREPAHGGWRPQHQDSFQSSYSHQMDPHHGHRRPSPSRPNRPPEAQHRPTPHSPPHASPGHRGPSYREGPSNTGHRSPSPWHYNKSPADRRPGSSAPYRGSFRGPNRHPGAPHGEQRNTDPRGHHSPRERQSDHPAHGSKRWGGDGEFPHQHNGEFGPPGPQRKPREFHRRNSYPQRYTSTAPMRAGWSSEQDPRRPRGEVEREGNRPLMENAQQSHSHPPPYRSPAWKGTPPPSCSPSFHGSPRERQGMVPPRKRRLPDLSQPFADAPPEHGHFKMARRGRPSLFAAPMGFGCRPLVFGGDRRRAFPPGRPMRAHPPFARRAPPPPPPPPVKPNKPQAEDPEARGSSSSVLASRKERFQPNAAPLRNLELRRIKPPVSPGEEDSRACKSPEGSDTESEQVESRRSVSTRSCSPPDKPLPSDLVVVSHWQAGSSTKDCSPSRDESPHSTTGRFTHQNMAIVPRRQTCDSDVSSVKRFSKFHGSRPSLIERPYVDKRPIRPLDTTLESHRYDRSFRKPGPVPNQRPPFAHGPRRMPPPEQPFNVRKPLMESFVPRPFPQHKPAFRKSQSIRSKYRNMQAMRQRGPSQQRW</sequence>
<feature type="compositionally biased region" description="Basic and acidic residues" evidence="1">
    <location>
        <begin position="258"/>
        <end position="272"/>
    </location>
</feature>
<accession>A0AA47N8Q4</accession>
<name>A0AA47N8Q4_MERPO</name>
<dbReference type="AlphaFoldDB" id="A0AA47N8Q4"/>
<feature type="compositionally biased region" description="Polar residues" evidence="1">
    <location>
        <begin position="513"/>
        <end position="523"/>
    </location>
</feature>
<comment type="caution">
    <text evidence="2">The sequence shown here is derived from an EMBL/GenBank/DDBJ whole genome shotgun (WGS) entry which is preliminary data.</text>
</comment>
<reference evidence="2" key="1">
    <citation type="journal article" date="2023" name="Front. Mar. Sci.">
        <title>A new Merluccius polli reference genome to investigate the effects of global change in West African waters.</title>
        <authorList>
            <person name="Mateo J.L."/>
            <person name="Blanco-Fernandez C."/>
            <person name="Garcia-Vazquez E."/>
            <person name="Machado-Schiaffino G."/>
        </authorList>
    </citation>
    <scope>NUCLEOTIDE SEQUENCE</scope>
    <source>
        <strain evidence="2">C29</strain>
        <tissue evidence="2">Fin</tissue>
    </source>
</reference>
<feature type="compositionally biased region" description="Polar residues" evidence="1">
    <location>
        <begin position="239"/>
        <end position="248"/>
    </location>
</feature>
<feature type="compositionally biased region" description="Basic and acidic residues" evidence="1">
    <location>
        <begin position="180"/>
        <end position="219"/>
    </location>
</feature>
<evidence type="ECO:0000256" key="1">
    <source>
        <dbReference type="SAM" id="MobiDB-lite"/>
    </source>
</evidence>
<protein>
    <recommendedName>
        <fullName evidence="4">Serine/arginine repetitive matrix protein 2-like</fullName>
    </recommendedName>
</protein>
<organism evidence="2 3">
    <name type="scientific">Merluccius polli</name>
    <name type="common">Benguela hake</name>
    <name type="synonym">Merluccius cadenati</name>
    <dbReference type="NCBI Taxonomy" id="89951"/>
    <lineage>
        <taxon>Eukaryota</taxon>
        <taxon>Metazoa</taxon>
        <taxon>Chordata</taxon>
        <taxon>Craniata</taxon>
        <taxon>Vertebrata</taxon>
        <taxon>Euteleostomi</taxon>
        <taxon>Actinopterygii</taxon>
        <taxon>Neopterygii</taxon>
        <taxon>Teleostei</taxon>
        <taxon>Neoteleostei</taxon>
        <taxon>Acanthomorphata</taxon>
        <taxon>Zeiogadaria</taxon>
        <taxon>Gadariae</taxon>
        <taxon>Gadiformes</taxon>
        <taxon>Gadoidei</taxon>
        <taxon>Merlucciidae</taxon>
        <taxon>Merluccius</taxon>
    </lineage>
</organism>
<keyword evidence="3" id="KW-1185">Reference proteome</keyword>